<evidence type="ECO:0000313" key="2">
    <source>
        <dbReference type="EMBL" id="CAF1296799.1"/>
    </source>
</evidence>
<evidence type="ECO:0000313" key="1">
    <source>
        <dbReference type="EMBL" id="CAF1114635.1"/>
    </source>
</evidence>
<evidence type="ECO:0000313" key="4">
    <source>
        <dbReference type="Proteomes" id="UP000663877"/>
    </source>
</evidence>
<dbReference type="Proteomes" id="UP000663877">
    <property type="component" value="Unassembled WGS sequence"/>
</dbReference>
<proteinExistence type="predicted"/>
<dbReference type="EMBL" id="CAJNOI010000136">
    <property type="protein sequence ID" value="CAF1114635.1"/>
    <property type="molecule type" value="Genomic_DNA"/>
</dbReference>
<dbReference type="OrthoDB" id="10057301at2759"/>
<reference evidence="1" key="1">
    <citation type="submission" date="2021-02" db="EMBL/GenBank/DDBJ databases">
        <authorList>
            <person name="Nowell W R."/>
        </authorList>
    </citation>
    <scope>NUCLEOTIDE SEQUENCE</scope>
</reference>
<protein>
    <submittedName>
        <fullName evidence="1">Uncharacterized protein</fullName>
    </submittedName>
</protein>
<keyword evidence="3" id="KW-1185">Reference proteome</keyword>
<evidence type="ECO:0000313" key="3">
    <source>
        <dbReference type="Proteomes" id="UP000663832"/>
    </source>
</evidence>
<dbReference type="Proteomes" id="UP000663832">
    <property type="component" value="Unassembled WGS sequence"/>
</dbReference>
<sequence>MTSYSESICSMSEDNNNNNFETYSLIWLDASVNSKDNIETQAMFRSFINCLQIFENLDQCEQYMQSVSSDDRIVFVVSGSFGQQIIPKIYSLQQIFSIYIYCENQQFHHQWAEQYIKVK</sequence>
<dbReference type="EMBL" id="CAJNOM010000262">
    <property type="protein sequence ID" value="CAF1296799.1"/>
    <property type="molecule type" value="Genomic_DNA"/>
</dbReference>
<accession>A0A814Q5A9</accession>
<dbReference type="AlphaFoldDB" id="A0A814Q5A9"/>
<gene>
    <name evidence="1" type="ORF">BJG266_LOCUS22100</name>
    <name evidence="2" type="ORF">QVE165_LOCUS31015</name>
</gene>
<organism evidence="1 4">
    <name type="scientific">Adineta steineri</name>
    <dbReference type="NCBI Taxonomy" id="433720"/>
    <lineage>
        <taxon>Eukaryota</taxon>
        <taxon>Metazoa</taxon>
        <taxon>Spiralia</taxon>
        <taxon>Gnathifera</taxon>
        <taxon>Rotifera</taxon>
        <taxon>Eurotatoria</taxon>
        <taxon>Bdelloidea</taxon>
        <taxon>Adinetida</taxon>
        <taxon>Adinetidae</taxon>
        <taxon>Adineta</taxon>
    </lineage>
</organism>
<name>A0A814Q5A9_9BILA</name>
<comment type="caution">
    <text evidence="1">The sequence shown here is derived from an EMBL/GenBank/DDBJ whole genome shotgun (WGS) entry which is preliminary data.</text>
</comment>